<keyword evidence="4" id="KW-1185">Reference proteome</keyword>
<dbReference type="KEGG" id="ptkz:JDV02_001646"/>
<accession>A0A9Q8Q9V8</accession>
<feature type="region of interest" description="Disordered" evidence="1">
    <location>
        <begin position="23"/>
        <end position="54"/>
    </location>
</feature>
<dbReference type="GeneID" id="72063609"/>
<dbReference type="Proteomes" id="UP000829364">
    <property type="component" value="Chromosome 1"/>
</dbReference>
<evidence type="ECO:0000256" key="2">
    <source>
        <dbReference type="SAM" id="SignalP"/>
    </source>
</evidence>
<name>A0A9Q8Q9V8_9HYPO</name>
<reference evidence="3" key="1">
    <citation type="submission" date="2021-11" db="EMBL/GenBank/DDBJ databases">
        <title>Purpureocillium_takamizusanense_genome.</title>
        <authorList>
            <person name="Nguyen N.-H."/>
        </authorList>
    </citation>
    <scope>NUCLEOTIDE SEQUENCE</scope>
    <source>
        <strain evidence="3">PT3</strain>
    </source>
</reference>
<protein>
    <submittedName>
        <fullName evidence="3">Uncharacterized protein</fullName>
    </submittedName>
</protein>
<evidence type="ECO:0000313" key="4">
    <source>
        <dbReference type="Proteomes" id="UP000829364"/>
    </source>
</evidence>
<dbReference type="AlphaFoldDB" id="A0A9Q8Q9V8"/>
<feature type="compositionally biased region" description="Basic and acidic residues" evidence="1">
    <location>
        <begin position="23"/>
        <end position="46"/>
    </location>
</feature>
<keyword evidence="2" id="KW-0732">Signal</keyword>
<gene>
    <name evidence="3" type="ORF">JDV02_001646</name>
</gene>
<sequence>MKCLLGGLAGLTVAGWATDEHVQQAKGLSDRPPNDDSSDDARETGRRRWREGASLAGRCSRTNHLGTPSLWATGACMGRFARYPCLAWHLWGPSRLVVLVDQ</sequence>
<evidence type="ECO:0000313" key="3">
    <source>
        <dbReference type="EMBL" id="UNI15076.1"/>
    </source>
</evidence>
<dbReference type="EMBL" id="CP086354">
    <property type="protein sequence ID" value="UNI15076.1"/>
    <property type="molecule type" value="Genomic_DNA"/>
</dbReference>
<feature type="signal peptide" evidence="2">
    <location>
        <begin position="1"/>
        <end position="17"/>
    </location>
</feature>
<dbReference type="RefSeq" id="XP_047838557.1">
    <property type="nucleotide sequence ID" value="XM_047982591.1"/>
</dbReference>
<feature type="chain" id="PRO_5040517373" evidence="2">
    <location>
        <begin position="18"/>
        <end position="102"/>
    </location>
</feature>
<evidence type="ECO:0000256" key="1">
    <source>
        <dbReference type="SAM" id="MobiDB-lite"/>
    </source>
</evidence>
<proteinExistence type="predicted"/>
<organism evidence="3 4">
    <name type="scientific">Purpureocillium takamizusanense</name>
    <dbReference type="NCBI Taxonomy" id="2060973"/>
    <lineage>
        <taxon>Eukaryota</taxon>
        <taxon>Fungi</taxon>
        <taxon>Dikarya</taxon>
        <taxon>Ascomycota</taxon>
        <taxon>Pezizomycotina</taxon>
        <taxon>Sordariomycetes</taxon>
        <taxon>Hypocreomycetidae</taxon>
        <taxon>Hypocreales</taxon>
        <taxon>Ophiocordycipitaceae</taxon>
        <taxon>Purpureocillium</taxon>
    </lineage>
</organism>